<reference evidence="1" key="1">
    <citation type="submission" date="2018-02" db="EMBL/GenBank/DDBJ databases">
        <title>Rhizophora mucronata_Transcriptome.</title>
        <authorList>
            <person name="Meera S.P."/>
            <person name="Sreeshan A."/>
            <person name="Augustine A."/>
        </authorList>
    </citation>
    <scope>NUCLEOTIDE SEQUENCE</scope>
    <source>
        <tissue evidence="1">Leaf</tissue>
    </source>
</reference>
<sequence>MIHSLGNNSLQFVYNFSKLVAGFHQIMLLCCSISSCHLI</sequence>
<evidence type="ECO:0000313" key="1">
    <source>
        <dbReference type="EMBL" id="MBX73689.1"/>
    </source>
</evidence>
<accession>A0A2P2R346</accession>
<protein>
    <submittedName>
        <fullName evidence="1">Uncharacterized protein</fullName>
    </submittedName>
</protein>
<organism evidence="1">
    <name type="scientific">Rhizophora mucronata</name>
    <name type="common">Asiatic mangrove</name>
    <dbReference type="NCBI Taxonomy" id="61149"/>
    <lineage>
        <taxon>Eukaryota</taxon>
        <taxon>Viridiplantae</taxon>
        <taxon>Streptophyta</taxon>
        <taxon>Embryophyta</taxon>
        <taxon>Tracheophyta</taxon>
        <taxon>Spermatophyta</taxon>
        <taxon>Magnoliopsida</taxon>
        <taxon>eudicotyledons</taxon>
        <taxon>Gunneridae</taxon>
        <taxon>Pentapetalae</taxon>
        <taxon>rosids</taxon>
        <taxon>fabids</taxon>
        <taxon>Malpighiales</taxon>
        <taxon>Rhizophoraceae</taxon>
        <taxon>Rhizophora</taxon>
    </lineage>
</organism>
<dbReference type="AlphaFoldDB" id="A0A2P2R346"/>
<name>A0A2P2R346_RHIMU</name>
<proteinExistence type="predicted"/>
<dbReference type="EMBL" id="GGEC01093205">
    <property type="protein sequence ID" value="MBX73689.1"/>
    <property type="molecule type" value="Transcribed_RNA"/>
</dbReference>